<comment type="caution">
    <text evidence="5">The sequence shown here is derived from an EMBL/GenBank/DDBJ whole genome shotgun (WGS) entry which is preliminary data.</text>
</comment>
<dbReference type="NCBIfam" id="TIGR00685">
    <property type="entry name" value="T6PP"/>
    <property type="match status" value="1"/>
</dbReference>
<comment type="catalytic activity">
    <reaction evidence="4">
        <text>alpha,alpha-trehalose 6-phosphate + H2O = alpha,alpha-trehalose + phosphate</text>
        <dbReference type="Rhea" id="RHEA:23420"/>
        <dbReference type="ChEBI" id="CHEBI:15377"/>
        <dbReference type="ChEBI" id="CHEBI:16551"/>
        <dbReference type="ChEBI" id="CHEBI:43474"/>
        <dbReference type="ChEBI" id="CHEBI:58429"/>
        <dbReference type="EC" id="3.1.3.12"/>
    </reaction>
</comment>
<dbReference type="EC" id="3.1.3.12" evidence="4"/>
<evidence type="ECO:0000313" key="5">
    <source>
        <dbReference type="EMBL" id="NNM74487.1"/>
    </source>
</evidence>
<gene>
    <name evidence="5" type="primary">otsB</name>
    <name evidence="5" type="ORF">HJG44_19185</name>
</gene>
<dbReference type="Proteomes" id="UP000564885">
    <property type="component" value="Unassembled WGS sequence"/>
</dbReference>
<organism evidence="5 6">
    <name type="scientific">Enterovirga aerilata</name>
    <dbReference type="NCBI Taxonomy" id="2730920"/>
    <lineage>
        <taxon>Bacteria</taxon>
        <taxon>Pseudomonadati</taxon>
        <taxon>Pseudomonadota</taxon>
        <taxon>Alphaproteobacteria</taxon>
        <taxon>Hyphomicrobiales</taxon>
        <taxon>Methylobacteriaceae</taxon>
        <taxon>Enterovirga</taxon>
    </lineage>
</organism>
<dbReference type="GO" id="GO:0005992">
    <property type="term" value="P:trehalose biosynthetic process"/>
    <property type="evidence" value="ECO:0007669"/>
    <property type="project" value="UniProtKB-UniPathway"/>
</dbReference>
<comment type="pathway">
    <text evidence="1 4">Glycan biosynthesis; trehalose biosynthesis.</text>
</comment>
<dbReference type="UniPathway" id="UPA00299"/>
<dbReference type="Gene3D" id="3.30.70.1020">
    <property type="entry name" value="Trehalose-6-phosphate phosphatase related protein, domain 2"/>
    <property type="match status" value="1"/>
</dbReference>
<dbReference type="Gene3D" id="3.40.50.1000">
    <property type="entry name" value="HAD superfamily/HAD-like"/>
    <property type="match status" value="1"/>
</dbReference>
<dbReference type="Pfam" id="PF02358">
    <property type="entry name" value="Trehalose_PPase"/>
    <property type="match status" value="1"/>
</dbReference>
<keyword evidence="6" id="KW-1185">Reference proteome</keyword>
<dbReference type="NCBIfam" id="TIGR01484">
    <property type="entry name" value="HAD-SF-IIB"/>
    <property type="match status" value="1"/>
</dbReference>
<evidence type="ECO:0000256" key="4">
    <source>
        <dbReference type="RuleBase" id="RU361117"/>
    </source>
</evidence>
<name>A0A849IEU1_9HYPH</name>
<dbReference type="PANTHER" id="PTHR43768">
    <property type="entry name" value="TREHALOSE 6-PHOSPHATE PHOSPHATASE"/>
    <property type="match status" value="1"/>
</dbReference>
<dbReference type="GO" id="GO:0004805">
    <property type="term" value="F:trehalose-phosphatase activity"/>
    <property type="evidence" value="ECO:0007669"/>
    <property type="project" value="UniProtKB-EC"/>
</dbReference>
<dbReference type="RefSeq" id="WP_171219914.1">
    <property type="nucleotide sequence ID" value="NZ_JABEPP010000005.1"/>
</dbReference>
<evidence type="ECO:0000313" key="6">
    <source>
        <dbReference type="Proteomes" id="UP000564885"/>
    </source>
</evidence>
<dbReference type="SUPFAM" id="SSF56784">
    <property type="entry name" value="HAD-like"/>
    <property type="match status" value="1"/>
</dbReference>
<dbReference type="InterPro" id="IPR003337">
    <property type="entry name" value="Trehalose_PPase"/>
</dbReference>
<comment type="similarity">
    <text evidence="2 4">Belongs to the trehalose phosphatase family.</text>
</comment>
<dbReference type="InterPro" id="IPR006379">
    <property type="entry name" value="HAD-SF_hydro_IIB"/>
</dbReference>
<keyword evidence="4" id="KW-0479">Metal-binding</keyword>
<proteinExistence type="inferred from homology"/>
<comment type="cofactor">
    <cofactor evidence="4">
        <name>Mg(2+)</name>
        <dbReference type="ChEBI" id="CHEBI:18420"/>
    </cofactor>
</comment>
<dbReference type="PANTHER" id="PTHR43768:SF3">
    <property type="entry name" value="TREHALOSE 6-PHOSPHATE PHOSPHATASE"/>
    <property type="match status" value="1"/>
</dbReference>
<evidence type="ECO:0000256" key="2">
    <source>
        <dbReference type="ARBA" id="ARBA00008770"/>
    </source>
</evidence>
<keyword evidence="3 4" id="KW-0378">Hydrolase</keyword>
<dbReference type="GO" id="GO:0046872">
    <property type="term" value="F:metal ion binding"/>
    <property type="evidence" value="ECO:0007669"/>
    <property type="project" value="UniProtKB-KW"/>
</dbReference>
<sequence>MDSAQAEGERGPGFALFLDFDGTLVEIAPTPDSVVVAPELPLLLAALRDRLGGALAIVTGRSIAGIDHFLPGLGLDACGMHGLERRVGGQVAFPEGLADLRPRIAELRARLSPHPGLIVEDKRIGVAVHWRMAPEAEAEARAAIDALAAELGPAYKIQEGKAVREIVPAQAGKGEGIRALMQMAPYGGRRPVFIGDDRTDEHGFDAVNRMGGVTVKIGPGETLARYRLATPAELREAMSGWLAGRLSWEDLQPA</sequence>
<reference evidence="5 6" key="1">
    <citation type="submission" date="2020-04" db="EMBL/GenBank/DDBJ databases">
        <title>Enterovirga sp. isolate from soil.</title>
        <authorList>
            <person name="Chea S."/>
            <person name="Kim D.-U."/>
        </authorList>
    </citation>
    <scope>NUCLEOTIDE SEQUENCE [LARGE SCALE GENOMIC DNA]</scope>
    <source>
        <strain evidence="5 6">DB1703</strain>
    </source>
</reference>
<dbReference type="AlphaFoldDB" id="A0A849IEU1"/>
<protein>
    <recommendedName>
        <fullName evidence="4">Trehalose 6-phosphate phosphatase</fullName>
        <ecNumber evidence="4">3.1.3.12</ecNumber>
    </recommendedName>
</protein>
<dbReference type="InterPro" id="IPR023214">
    <property type="entry name" value="HAD_sf"/>
</dbReference>
<accession>A0A849IEU1</accession>
<dbReference type="InterPro" id="IPR044651">
    <property type="entry name" value="OTSB-like"/>
</dbReference>
<keyword evidence="4" id="KW-0460">Magnesium</keyword>
<evidence type="ECO:0000256" key="1">
    <source>
        <dbReference type="ARBA" id="ARBA00005199"/>
    </source>
</evidence>
<dbReference type="EMBL" id="JABEPP010000005">
    <property type="protein sequence ID" value="NNM74487.1"/>
    <property type="molecule type" value="Genomic_DNA"/>
</dbReference>
<evidence type="ECO:0000256" key="3">
    <source>
        <dbReference type="ARBA" id="ARBA00022801"/>
    </source>
</evidence>
<comment type="function">
    <text evidence="4">Removes the phosphate from trehalose 6-phosphate to produce free trehalose.</text>
</comment>
<dbReference type="InterPro" id="IPR036412">
    <property type="entry name" value="HAD-like_sf"/>
</dbReference>